<accession>A0AAV3P9S9</accession>
<comment type="caution">
    <text evidence="4">The sequence shown here is derived from an EMBL/GenBank/DDBJ whole genome shotgun (WGS) entry which is preliminary data.</text>
</comment>
<keyword evidence="5" id="KW-1185">Reference proteome</keyword>
<dbReference type="SUPFAM" id="SSF50978">
    <property type="entry name" value="WD40 repeat-like"/>
    <property type="match status" value="1"/>
</dbReference>
<gene>
    <name evidence="4" type="ORF">LIER_36666</name>
</gene>
<evidence type="ECO:0000256" key="2">
    <source>
        <dbReference type="ARBA" id="ARBA00022737"/>
    </source>
</evidence>
<dbReference type="AlphaFoldDB" id="A0AAV3P9S9"/>
<evidence type="ECO:0000313" key="4">
    <source>
        <dbReference type="EMBL" id="GAA0148185.1"/>
    </source>
</evidence>
<dbReference type="InterPro" id="IPR036322">
    <property type="entry name" value="WD40_repeat_dom_sf"/>
</dbReference>
<evidence type="ECO:0000313" key="5">
    <source>
        <dbReference type="Proteomes" id="UP001454036"/>
    </source>
</evidence>
<evidence type="ECO:0000256" key="1">
    <source>
        <dbReference type="ARBA" id="ARBA00022574"/>
    </source>
</evidence>
<dbReference type="Proteomes" id="UP001454036">
    <property type="component" value="Unassembled WGS sequence"/>
</dbReference>
<organism evidence="4 5">
    <name type="scientific">Lithospermum erythrorhizon</name>
    <name type="common">Purple gromwell</name>
    <name type="synonym">Lithospermum officinale var. erythrorhizon</name>
    <dbReference type="NCBI Taxonomy" id="34254"/>
    <lineage>
        <taxon>Eukaryota</taxon>
        <taxon>Viridiplantae</taxon>
        <taxon>Streptophyta</taxon>
        <taxon>Embryophyta</taxon>
        <taxon>Tracheophyta</taxon>
        <taxon>Spermatophyta</taxon>
        <taxon>Magnoliopsida</taxon>
        <taxon>eudicotyledons</taxon>
        <taxon>Gunneridae</taxon>
        <taxon>Pentapetalae</taxon>
        <taxon>asterids</taxon>
        <taxon>lamiids</taxon>
        <taxon>Boraginales</taxon>
        <taxon>Boraginaceae</taxon>
        <taxon>Boraginoideae</taxon>
        <taxon>Lithospermeae</taxon>
        <taxon>Lithospermum</taxon>
    </lineage>
</organism>
<evidence type="ECO:0000256" key="3">
    <source>
        <dbReference type="SAM" id="MobiDB-lite"/>
    </source>
</evidence>
<dbReference type="PANTHER" id="PTHR44472">
    <property type="entry name" value="DDB1- AND CUL4-ASSOCIATED FACTOR 4-RELATED"/>
    <property type="match status" value="1"/>
</dbReference>
<sequence>MISVVAELPGFYYDEEKNRYFPIKGSMPGSSRKRKPSPHPPAPKTTQLSGSFRRQSIRNNELLQVREVCGNVIASRKGKINFQMEYEKRRASQPLIWKYHGTERTFDQALDQAKIDIYTSDGITTSNIMVAGGSYGSLSFYETRRVIQEPDYLVYYTPDLTWPLVAREQIDLVGLPRDLGRCPLETLNMRSDISCIKTLPKHSVSDTNFLITTLDGSVYNLRLRGHVNYSSGEWTQMDKVTSLNRTIWTADCNSDGSRAIIGTNLGAYVVNTETRTGEYLCRCESDVLSVQVDLSGNVILCGLRNGAILTLDIRQKPRGHTAKLTRHKVSYPLPKQAHRPVGNFSKQWFEVKGNIVQRHTVFLPSSVSCLASLKLYDQYFCASSMDGSVSNSL</sequence>
<dbReference type="Gene3D" id="2.130.10.10">
    <property type="entry name" value="YVTN repeat-like/Quinoprotein amine dehydrogenase"/>
    <property type="match status" value="1"/>
</dbReference>
<name>A0AAV3P9S9_LITER</name>
<keyword evidence="1" id="KW-0853">WD repeat</keyword>
<dbReference type="PANTHER" id="PTHR44472:SF1">
    <property type="entry name" value="DDB1 AND CUL4 ASSOCIATED FACTOR 4"/>
    <property type="match status" value="1"/>
</dbReference>
<proteinExistence type="predicted"/>
<reference evidence="4 5" key="1">
    <citation type="submission" date="2024-01" db="EMBL/GenBank/DDBJ databases">
        <title>The complete chloroplast genome sequence of Lithospermum erythrorhizon: insights into the phylogenetic relationship among Boraginaceae species and the maternal lineages of purple gromwells.</title>
        <authorList>
            <person name="Okada T."/>
            <person name="Watanabe K."/>
        </authorList>
    </citation>
    <scope>NUCLEOTIDE SEQUENCE [LARGE SCALE GENOMIC DNA]</scope>
</reference>
<dbReference type="InterPro" id="IPR015943">
    <property type="entry name" value="WD40/YVTN_repeat-like_dom_sf"/>
</dbReference>
<dbReference type="InterPro" id="IPR052254">
    <property type="entry name" value="CUL4-DDB1_E3_ligase_receptor"/>
</dbReference>
<feature type="region of interest" description="Disordered" evidence="3">
    <location>
        <begin position="23"/>
        <end position="53"/>
    </location>
</feature>
<protein>
    <submittedName>
        <fullName evidence="4">Uncharacterized protein</fullName>
    </submittedName>
</protein>
<dbReference type="EMBL" id="BAABME010016963">
    <property type="protein sequence ID" value="GAA0148185.1"/>
    <property type="molecule type" value="Genomic_DNA"/>
</dbReference>
<keyword evidence="2" id="KW-0677">Repeat</keyword>